<evidence type="ECO:0000313" key="3">
    <source>
        <dbReference type="Proteomes" id="UP000265515"/>
    </source>
</evidence>
<comment type="caution">
    <text evidence="2">The sequence shown here is derived from an EMBL/GenBank/DDBJ whole genome shotgun (WGS) entry which is preliminary data.</text>
</comment>
<feature type="compositionally biased region" description="Basic and acidic residues" evidence="1">
    <location>
        <begin position="31"/>
        <end position="45"/>
    </location>
</feature>
<proteinExistence type="predicted"/>
<gene>
    <name evidence="2" type="ORF">CBR_g34529</name>
</gene>
<dbReference type="Proteomes" id="UP000265515">
    <property type="component" value="Unassembled WGS sequence"/>
</dbReference>
<evidence type="ECO:0000313" key="2">
    <source>
        <dbReference type="EMBL" id="GBG82246.1"/>
    </source>
</evidence>
<evidence type="ECO:0000256" key="1">
    <source>
        <dbReference type="SAM" id="MobiDB-lite"/>
    </source>
</evidence>
<dbReference type="EMBL" id="BFEA01000401">
    <property type="protein sequence ID" value="GBG82246.1"/>
    <property type="molecule type" value="Genomic_DNA"/>
</dbReference>
<feature type="region of interest" description="Disordered" evidence="1">
    <location>
        <begin position="1"/>
        <end position="45"/>
    </location>
</feature>
<name>A0A388LIU6_CHABU</name>
<feature type="compositionally biased region" description="Low complexity" evidence="1">
    <location>
        <begin position="148"/>
        <end position="167"/>
    </location>
</feature>
<keyword evidence="3" id="KW-1185">Reference proteome</keyword>
<dbReference type="AlphaFoldDB" id="A0A388LIU6"/>
<sequence length="204" mass="21728">MECGGAHGARRRAIDPVRSHERGLQHCAQRGGDDVSAKRARSGDPREFLEVPSGCRAHECQCPQVKTPKQLLNLTKDGSLWTVGGKGIAVTEDADGSIRLTSDDGVDSMTVQEARPTDPTVTLIPLEDAVIVDEDVGNTILSMCFGEEPSQSSTAAPSSVSLPPSELSFEDSHAASSKESATQVASFESATQVASFRSLWELLF</sequence>
<dbReference type="Gramene" id="GBG82246">
    <property type="protein sequence ID" value="GBG82246"/>
    <property type="gene ID" value="CBR_g34529"/>
</dbReference>
<reference evidence="2 3" key="1">
    <citation type="journal article" date="2018" name="Cell">
        <title>The Chara Genome: Secondary Complexity and Implications for Plant Terrestrialization.</title>
        <authorList>
            <person name="Nishiyama T."/>
            <person name="Sakayama H."/>
            <person name="Vries J.D."/>
            <person name="Buschmann H."/>
            <person name="Saint-Marcoux D."/>
            <person name="Ullrich K.K."/>
            <person name="Haas F.B."/>
            <person name="Vanderstraeten L."/>
            <person name="Becker D."/>
            <person name="Lang D."/>
            <person name="Vosolsobe S."/>
            <person name="Rombauts S."/>
            <person name="Wilhelmsson P.K.I."/>
            <person name="Janitza P."/>
            <person name="Kern R."/>
            <person name="Heyl A."/>
            <person name="Rumpler F."/>
            <person name="Villalobos L.I.A.C."/>
            <person name="Clay J.M."/>
            <person name="Skokan R."/>
            <person name="Toyoda A."/>
            <person name="Suzuki Y."/>
            <person name="Kagoshima H."/>
            <person name="Schijlen E."/>
            <person name="Tajeshwar N."/>
            <person name="Catarino B."/>
            <person name="Hetherington A.J."/>
            <person name="Saltykova A."/>
            <person name="Bonnot C."/>
            <person name="Breuninger H."/>
            <person name="Symeonidi A."/>
            <person name="Radhakrishnan G.V."/>
            <person name="Van Nieuwerburgh F."/>
            <person name="Deforce D."/>
            <person name="Chang C."/>
            <person name="Karol K.G."/>
            <person name="Hedrich R."/>
            <person name="Ulvskov P."/>
            <person name="Glockner G."/>
            <person name="Delwiche C.F."/>
            <person name="Petrasek J."/>
            <person name="Van de Peer Y."/>
            <person name="Friml J."/>
            <person name="Beilby M."/>
            <person name="Dolan L."/>
            <person name="Kohara Y."/>
            <person name="Sugano S."/>
            <person name="Fujiyama A."/>
            <person name="Delaux P.-M."/>
            <person name="Quint M."/>
            <person name="TheiBen G."/>
            <person name="Hagemann M."/>
            <person name="Harholt J."/>
            <person name="Dunand C."/>
            <person name="Zachgo S."/>
            <person name="Langdale J."/>
            <person name="Maumus F."/>
            <person name="Straeten D.V.D."/>
            <person name="Gould S.B."/>
            <person name="Rensing S.A."/>
        </authorList>
    </citation>
    <scope>NUCLEOTIDE SEQUENCE [LARGE SCALE GENOMIC DNA]</scope>
    <source>
        <strain evidence="2 3">S276</strain>
    </source>
</reference>
<feature type="compositionally biased region" description="Basic and acidic residues" evidence="1">
    <location>
        <begin position="12"/>
        <end position="24"/>
    </location>
</feature>
<accession>A0A388LIU6</accession>
<protein>
    <submittedName>
        <fullName evidence="2">Uncharacterized protein</fullName>
    </submittedName>
</protein>
<organism evidence="2 3">
    <name type="scientific">Chara braunii</name>
    <name type="common">Braun's stonewort</name>
    <dbReference type="NCBI Taxonomy" id="69332"/>
    <lineage>
        <taxon>Eukaryota</taxon>
        <taxon>Viridiplantae</taxon>
        <taxon>Streptophyta</taxon>
        <taxon>Charophyceae</taxon>
        <taxon>Charales</taxon>
        <taxon>Characeae</taxon>
        <taxon>Chara</taxon>
    </lineage>
</organism>
<feature type="region of interest" description="Disordered" evidence="1">
    <location>
        <begin position="148"/>
        <end position="185"/>
    </location>
</feature>
<feature type="compositionally biased region" description="Polar residues" evidence="1">
    <location>
        <begin position="174"/>
        <end position="185"/>
    </location>
</feature>